<dbReference type="AlphaFoldDB" id="A0A0F8XWY5"/>
<dbReference type="EMBL" id="LAZR01070456">
    <property type="protein sequence ID" value="KKK40691.1"/>
    <property type="molecule type" value="Genomic_DNA"/>
</dbReference>
<evidence type="ECO:0000313" key="1">
    <source>
        <dbReference type="EMBL" id="KKK40691.1"/>
    </source>
</evidence>
<organism evidence="1">
    <name type="scientific">marine sediment metagenome</name>
    <dbReference type="NCBI Taxonomy" id="412755"/>
    <lineage>
        <taxon>unclassified sequences</taxon>
        <taxon>metagenomes</taxon>
        <taxon>ecological metagenomes</taxon>
    </lineage>
</organism>
<reference evidence="1" key="1">
    <citation type="journal article" date="2015" name="Nature">
        <title>Complex archaea that bridge the gap between prokaryotes and eukaryotes.</title>
        <authorList>
            <person name="Spang A."/>
            <person name="Saw J.H."/>
            <person name="Jorgensen S.L."/>
            <person name="Zaremba-Niedzwiedzka K."/>
            <person name="Martijn J."/>
            <person name="Lind A.E."/>
            <person name="van Eijk R."/>
            <person name="Schleper C."/>
            <person name="Guy L."/>
            <person name="Ettema T.J."/>
        </authorList>
    </citation>
    <scope>NUCLEOTIDE SEQUENCE</scope>
</reference>
<protein>
    <submittedName>
        <fullName evidence="1">Uncharacterized protein</fullName>
    </submittedName>
</protein>
<feature type="non-terminal residue" evidence="1">
    <location>
        <position position="1"/>
    </location>
</feature>
<name>A0A0F8XWY5_9ZZZZ</name>
<proteinExistence type="predicted"/>
<comment type="caution">
    <text evidence="1">The sequence shown here is derived from an EMBL/GenBank/DDBJ whole genome shotgun (WGS) entry which is preliminary data.</text>
</comment>
<gene>
    <name evidence="1" type="ORF">LCGC14_2987540</name>
</gene>
<sequence>IEEQLGHLLKLRLEQPEYEVHQREIKKRTEPLDIGKTTDALKTMGNGEMINIIRKSSHQELFELAENVMEVITQIEKDDELRGLYSFINILLKSSFTNDEFNIIFEVILKKFLEIPDHRKISLEENIGICIQKPYINDWIKENKLLDDLIKVFIGSKSFELARINSGMIYPFVEELSVKQVSRILSNAITNDQIHNSFKTKPFIYAIVSLYRKRISMGLWVKLINKKLDSMGISVKQEFNKSGFRIAPAALHLLLNLDDMWEKVGFILKQIGSIPSFDGPITTDVLKKIKIFKKE</sequence>
<accession>A0A0F8XWY5</accession>